<gene>
    <name evidence="2" type="ORF">KDW_39730</name>
</gene>
<evidence type="ECO:0000313" key="2">
    <source>
        <dbReference type="EMBL" id="GER89811.1"/>
    </source>
</evidence>
<dbReference type="InterPro" id="IPR000157">
    <property type="entry name" value="TIR_dom"/>
</dbReference>
<dbReference type="EMBL" id="BKZW01000002">
    <property type="protein sequence ID" value="GER89811.1"/>
    <property type="molecule type" value="Genomic_DNA"/>
</dbReference>
<comment type="caution">
    <text evidence="2">The sequence shown here is derived from an EMBL/GenBank/DDBJ whole genome shotgun (WGS) entry which is preliminary data.</text>
</comment>
<dbReference type="RefSeq" id="WP_151757649.1">
    <property type="nucleotide sequence ID" value="NZ_BKZW01000002.1"/>
</dbReference>
<evidence type="ECO:0000313" key="3">
    <source>
        <dbReference type="Proteomes" id="UP000326912"/>
    </source>
</evidence>
<organism evidence="2 3">
    <name type="scientific">Dictyobacter vulcani</name>
    <dbReference type="NCBI Taxonomy" id="2607529"/>
    <lineage>
        <taxon>Bacteria</taxon>
        <taxon>Bacillati</taxon>
        <taxon>Chloroflexota</taxon>
        <taxon>Ktedonobacteria</taxon>
        <taxon>Ktedonobacterales</taxon>
        <taxon>Dictyobacteraceae</taxon>
        <taxon>Dictyobacter</taxon>
    </lineage>
</organism>
<dbReference type="Proteomes" id="UP000326912">
    <property type="component" value="Unassembled WGS sequence"/>
</dbReference>
<dbReference type="SUPFAM" id="SSF52200">
    <property type="entry name" value="Toll/Interleukin receptor TIR domain"/>
    <property type="match status" value="1"/>
</dbReference>
<name>A0A5J4KTL8_9CHLR</name>
<accession>A0A5J4KTL8</accession>
<dbReference type="GO" id="GO:0007165">
    <property type="term" value="P:signal transduction"/>
    <property type="evidence" value="ECO:0007669"/>
    <property type="project" value="InterPro"/>
</dbReference>
<evidence type="ECO:0000259" key="1">
    <source>
        <dbReference type="Pfam" id="PF13676"/>
    </source>
</evidence>
<proteinExistence type="predicted"/>
<dbReference type="AlphaFoldDB" id="A0A5J4KTL8"/>
<dbReference type="Gene3D" id="3.40.50.10140">
    <property type="entry name" value="Toll/interleukin-1 receptor homology (TIR) domain"/>
    <property type="match status" value="1"/>
</dbReference>
<sequence>MMREQKPPVTVYLSYAQKDEALKQEFEDYLSIMQQTQVIASWAECQVKPGTDWSQIIDPHILTADLILLLVSPSFLASGYCSGAEFHEAFERSKTRRETVLIPILLHHINLAGHPLGAIAWLPRGKPVSSWSDRHKAWLNVDQEIRQVITHIRQTF</sequence>
<feature type="domain" description="TIR" evidence="1">
    <location>
        <begin position="11"/>
        <end position="121"/>
    </location>
</feature>
<dbReference type="InterPro" id="IPR035897">
    <property type="entry name" value="Toll_tir_struct_dom_sf"/>
</dbReference>
<dbReference type="Pfam" id="PF13676">
    <property type="entry name" value="TIR_2"/>
    <property type="match status" value="1"/>
</dbReference>
<keyword evidence="3" id="KW-1185">Reference proteome</keyword>
<reference evidence="2 3" key="1">
    <citation type="submission" date="2019-10" db="EMBL/GenBank/DDBJ databases">
        <title>Dictyobacter vulcani sp. nov., within the class Ktedonobacteria, isolated from soil of volcanic Mt. Zao.</title>
        <authorList>
            <person name="Zheng Y."/>
            <person name="Wang C.M."/>
            <person name="Sakai Y."/>
            <person name="Abe K."/>
            <person name="Yokota A."/>
            <person name="Yabe S."/>
        </authorList>
    </citation>
    <scope>NUCLEOTIDE SEQUENCE [LARGE SCALE GENOMIC DNA]</scope>
    <source>
        <strain evidence="2 3">W12</strain>
    </source>
</reference>
<protein>
    <recommendedName>
        <fullName evidence="1">TIR domain-containing protein</fullName>
    </recommendedName>
</protein>